<keyword evidence="3" id="KW-1185">Reference proteome</keyword>
<proteinExistence type="predicted"/>
<evidence type="ECO:0000313" key="2">
    <source>
        <dbReference type="EMBL" id="WXL26349.1"/>
    </source>
</evidence>
<dbReference type="Proteomes" id="UP001476583">
    <property type="component" value="Chromosome"/>
</dbReference>
<evidence type="ECO:0000313" key="3">
    <source>
        <dbReference type="Proteomes" id="UP001476583"/>
    </source>
</evidence>
<keyword evidence="1" id="KW-0812">Transmembrane</keyword>
<dbReference type="NCBIfam" id="TIGR03940">
    <property type="entry name" value="PGA_PgaD"/>
    <property type="match status" value="1"/>
</dbReference>
<feature type="transmembrane region" description="Helical" evidence="1">
    <location>
        <begin position="62"/>
        <end position="80"/>
    </location>
</feature>
<protein>
    <submittedName>
        <fullName evidence="2">Poly-beta-1,6-N-acetyl-D-glucosamine biosynthesis protein PgaD</fullName>
    </submittedName>
</protein>
<keyword evidence="1" id="KW-1133">Transmembrane helix</keyword>
<dbReference type="Pfam" id="PF13994">
    <property type="entry name" value="PgaD"/>
    <property type="match status" value="1"/>
</dbReference>
<organism evidence="2 3">
    <name type="scientific">Ectopseudomonas mendocina</name>
    <name type="common">Pseudomonas mendocina</name>
    <dbReference type="NCBI Taxonomy" id="300"/>
    <lineage>
        <taxon>Bacteria</taxon>
        <taxon>Pseudomonadati</taxon>
        <taxon>Pseudomonadota</taxon>
        <taxon>Gammaproteobacteria</taxon>
        <taxon>Pseudomonadales</taxon>
        <taxon>Pseudomonadaceae</taxon>
        <taxon>Ectopseudomonas</taxon>
    </lineage>
</organism>
<evidence type="ECO:0000256" key="1">
    <source>
        <dbReference type="SAM" id="Phobius"/>
    </source>
</evidence>
<accession>A0ABZ2RME5</accession>
<sequence length="171" mass="19018">MSLLIRTQQHWLPRSVDALLTIIAWVGFISLIVIGVRDLIGGSMGAISLNLLMGIKPTLETLLVYLITGAVIGAILLMWAKYNEVRARRYERRQGVESLDIERLSASFRVSPAVIEFMQSEQVWIVHNYEYGDLSAIEIPGLGLKLPANADHSRLQSVFSDGQSNKLTLVV</sequence>
<keyword evidence="1" id="KW-0472">Membrane</keyword>
<name>A0ABZ2RME5_ECTME</name>
<dbReference type="EMBL" id="CP148074">
    <property type="protein sequence ID" value="WXL26349.1"/>
    <property type="molecule type" value="Genomic_DNA"/>
</dbReference>
<gene>
    <name evidence="2" type="primary">pgaD</name>
    <name evidence="2" type="ORF">WG219_02345</name>
</gene>
<dbReference type="InterPro" id="IPR023829">
    <property type="entry name" value="PGA_PgaD"/>
</dbReference>
<feature type="transmembrane region" description="Helical" evidence="1">
    <location>
        <begin position="16"/>
        <end position="36"/>
    </location>
</feature>
<reference evidence="2 3" key="1">
    <citation type="submission" date="2024-03" db="EMBL/GenBank/DDBJ databases">
        <title>Complete genome of BD2.</title>
        <authorList>
            <person name="Cao G."/>
        </authorList>
    </citation>
    <scope>NUCLEOTIDE SEQUENCE [LARGE SCALE GENOMIC DNA]</scope>
    <source>
        <strain evidence="2 3">BD2</strain>
    </source>
</reference>